<dbReference type="OrthoDB" id="3253697at2"/>
<protein>
    <submittedName>
        <fullName evidence="4">Glycerate kinase domain protein</fullName>
    </submittedName>
</protein>
<dbReference type="EMBL" id="AKFT01000066">
    <property type="protein sequence ID" value="EJF46314.1"/>
    <property type="molecule type" value="Genomic_DNA"/>
</dbReference>
<dbReference type="eggNOG" id="COG1929">
    <property type="taxonomic scope" value="Bacteria"/>
</dbReference>
<name>J0NGW1_9ACTO</name>
<dbReference type="GO" id="GO:0008887">
    <property type="term" value="F:glycerate kinase activity"/>
    <property type="evidence" value="ECO:0007669"/>
    <property type="project" value="InterPro"/>
</dbReference>
<reference evidence="4 5" key="1">
    <citation type="submission" date="2012-05" db="EMBL/GenBank/DDBJ databases">
        <authorList>
            <person name="Harkins D.M."/>
            <person name="Madupu R."/>
            <person name="Durkin A.S."/>
            <person name="Torralba M."/>
            <person name="Methe B."/>
            <person name="Sutton G.G."/>
            <person name="Nelson K.E."/>
        </authorList>
    </citation>
    <scope>NUCLEOTIDE SEQUENCE [LARGE SCALE GENOMIC DNA]</scope>
    <source>
        <strain evidence="4 5">F0489</strain>
    </source>
</reference>
<evidence type="ECO:0000313" key="4">
    <source>
        <dbReference type="EMBL" id="EJF46314.1"/>
    </source>
</evidence>
<comment type="caution">
    <text evidence="4">The sequence shown here is derived from an EMBL/GenBank/DDBJ whole genome shotgun (WGS) entry which is preliminary data.</text>
</comment>
<dbReference type="SUPFAM" id="SSF110738">
    <property type="entry name" value="Glycerate kinase I"/>
    <property type="match status" value="1"/>
</dbReference>
<dbReference type="PANTHER" id="PTHR21599">
    <property type="entry name" value="GLYCERATE KINASE"/>
    <property type="match status" value="1"/>
</dbReference>
<gene>
    <name evidence="4" type="ORF">HMPREF1318_0726</name>
</gene>
<dbReference type="Gene3D" id="3.90.1510.10">
    <property type="entry name" value="Glycerate kinase, domain 2"/>
    <property type="match status" value="1"/>
</dbReference>
<dbReference type="PANTHER" id="PTHR21599:SF0">
    <property type="entry name" value="GLYCERATE KINASE"/>
    <property type="match status" value="1"/>
</dbReference>
<dbReference type="InterPro" id="IPR036129">
    <property type="entry name" value="Glycerate_kinase_sf"/>
</dbReference>
<dbReference type="Pfam" id="PF02595">
    <property type="entry name" value="Gly_kinase"/>
    <property type="match status" value="2"/>
</dbReference>
<keyword evidence="5" id="KW-1185">Reference proteome</keyword>
<evidence type="ECO:0000256" key="2">
    <source>
        <dbReference type="ARBA" id="ARBA00022679"/>
    </source>
</evidence>
<evidence type="ECO:0000256" key="1">
    <source>
        <dbReference type="ARBA" id="ARBA00006284"/>
    </source>
</evidence>
<dbReference type="RefSeq" id="WP_008730829.1">
    <property type="nucleotide sequence ID" value="NZ_AKFT01000066.1"/>
</dbReference>
<dbReference type="Proteomes" id="UP000002941">
    <property type="component" value="Unassembled WGS sequence"/>
</dbReference>
<keyword evidence="3 4" id="KW-0418">Kinase</keyword>
<accession>J0NGW1</accession>
<dbReference type="InterPro" id="IPR018193">
    <property type="entry name" value="Glyc_kinase_flavodox-like_fold"/>
</dbReference>
<evidence type="ECO:0000256" key="3">
    <source>
        <dbReference type="ARBA" id="ARBA00022777"/>
    </source>
</evidence>
<keyword evidence="2" id="KW-0808">Transferase</keyword>
<organism evidence="4 5">
    <name type="scientific">Actinomyces massiliensis F0489</name>
    <dbReference type="NCBI Taxonomy" id="1125718"/>
    <lineage>
        <taxon>Bacteria</taxon>
        <taxon>Bacillati</taxon>
        <taxon>Actinomycetota</taxon>
        <taxon>Actinomycetes</taxon>
        <taxon>Actinomycetales</taxon>
        <taxon>Actinomycetaceae</taxon>
        <taxon>Actinomyces</taxon>
    </lineage>
</organism>
<sequence length="397" mass="39450">MRILLATGAMYPEPGGAPIVAPHAGLAASDAAAALLAGWRARRDDDVLVALPIPDGGPGTAQAIGADHVSARRALQAYSPLGEVREVDLLQLRGASGARAREGVGRTWLLDAARLTAVPADVDLAAREAREGTTDGLGEALAQALTLVGAGDTLVVGLARSAVHDGGRGLLDGLGGPTAAHALFEGREVLLALADGIALGGLAGAGQALTTLTALSPAEAQERDRLACTAASQAIGLIGAPRRGALAMAGSAGDSEDRLSISSWGTGAAGGGAAVLRALGARAVPGARVMAHLLGLDDAVNGQDLVVTSAGEVYDVLADSVIAVVGTAAGALALPTVLVAGRSLVPRGELAEAGIVSSYALEDAGAGIAVDWNEGGPTAVEERLFTMGSRLARSWSR</sequence>
<dbReference type="InterPro" id="IPR018197">
    <property type="entry name" value="Glycerate_kinase_RE-like"/>
</dbReference>
<evidence type="ECO:0000313" key="5">
    <source>
        <dbReference type="Proteomes" id="UP000002941"/>
    </source>
</evidence>
<comment type="similarity">
    <text evidence="1">Belongs to the glycerate kinase type-1 family.</text>
</comment>
<proteinExistence type="inferred from homology"/>
<dbReference type="GO" id="GO:0031388">
    <property type="term" value="P:organic acid phosphorylation"/>
    <property type="evidence" value="ECO:0007669"/>
    <property type="project" value="InterPro"/>
</dbReference>
<dbReference type="AlphaFoldDB" id="J0NGW1"/>
<dbReference type="InterPro" id="IPR004381">
    <property type="entry name" value="Glycerate_kinase"/>
</dbReference>
<dbReference type="Gene3D" id="3.40.50.10350">
    <property type="entry name" value="Glycerate kinase, domain 1"/>
    <property type="match status" value="1"/>
</dbReference>
<dbReference type="PATRIC" id="fig|1125718.3.peg.1000"/>